<keyword evidence="2" id="KW-0732">Signal</keyword>
<protein>
    <submittedName>
        <fullName evidence="3">Uncharacterized protein</fullName>
    </submittedName>
</protein>
<evidence type="ECO:0000256" key="1">
    <source>
        <dbReference type="SAM" id="MobiDB-lite"/>
    </source>
</evidence>
<name>A0A6V7TXH1_MELEN</name>
<gene>
    <name evidence="3" type="ORF">MENT_LOCUS5707</name>
</gene>
<dbReference type="Proteomes" id="UP000580250">
    <property type="component" value="Unassembled WGS sequence"/>
</dbReference>
<organism evidence="3 4">
    <name type="scientific">Meloidogyne enterolobii</name>
    <name type="common">Root-knot nematode worm</name>
    <name type="synonym">Meloidogyne mayaguensis</name>
    <dbReference type="NCBI Taxonomy" id="390850"/>
    <lineage>
        <taxon>Eukaryota</taxon>
        <taxon>Metazoa</taxon>
        <taxon>Ecdysozoa</taxon>
        <taxon>Nematoda</taxon>
        <taxon>Chromadorea</taxon>
        <taxon>Rhabditida</taxon>
        <taxon>Tylenchina</taxon>
        <taxon>Tylenchomorpha</taxon>
        <taxon>Tylenchoidea</taxon>
        <taxon>Meloidogynidae</taxon>
        <taxon>Meloidogyninae</taxon>
        <taxon>Meloidogyne</taxon>
    </lineage>
</organism>
<reference evidence="3 4" key="1">
    <citation type="submission" date="2020-08" db="EMBL/GenBank/DDBJ databases">
        <authorList>
            <person name="Koutsovoulos G."/>
            <person name="Danchin GJ E."/>
        </authorList>
    </citation>
    <scope>NUCLEOTIDE SEQUENCE [LARGE SCALE GENOMIC DNA]</scope>
</reference>
<evidence type="ECO:0000256" key="2">
    <source>
        <dbReference type="SAM" id="SignalP"/>
    </source>
</evidence>
<sequence>MKLYSFLLFLLFMNILITPSKSGRTLQELLDQGSDSSPDHIEEEIVEENRDRHLRSQPEIIDKEMEEESSSPIQLEEQGRHQK</sequence>
<evidence type="ECO:0000313" key="4">
    <source>
        <dbReference type="Proteomes" id="UP000580250"/>
    </source>
</evidence>
<feature type="signal peptide" evidence="2">
    <location>
        <begin position="1"/>
        <end position="22"/>
    </location>
</feature>
<dbReference type="AlphaFoldDB" id="A0A6V7TXH1"/>
<proteinExistence type="predicted"/>
<evidence type="ECO:0000313" key="3">
    <source>
        <dbReference type="EMBL" id="CAD2138202.1"/>
    </source>
</evidence>
<comment type="caution">
    <text evidence="3">The sequence shown here is derived from an EMBL/GenBank/DDBJ whole genome shotgun (WGS) entry which is preliminary data.</text>
</comment>
<feature type="chain" id="PRO_5028106196" evidence="2">
    <location>
        <begin position="23"/>
        <end position="83"/>
    </location>
</feature>
<dbReference type="EMBL" id="CAJEWN010000021">
    <property type="protein sequence ID" value="CAD2138202.1"/>
    <property type="molecule type" value="Genomic_DNA"/>
</dbReference>
<accession>A0A6V7TXH1</accession>
<feature type="region of interest" description="Disordered" evidence="1">
    <location>
        <begin position="60"/>
        <end position="83"/>
    </location>
</feature>